<proteinExistence type="predicted"/>
<sequence length="215" mass="24486">MKPFHVSDCTLLTNMSGLPVAVNLRELRDRIAICSADVLYHHFCETPLVPFFDNPDYRNDFAVWAKLHLNDRVLAERLGIIDPYLFADIEILRSQVLDIIDERLSEVQVVPTALSGSEFYFLEATTVVFDTGNVIEHPTGLRNAILNMTNSSIYFHFLEAKRRPPVCIDDFSAWLADWGSDFEPYIQALRSIDLMFLSLAELKNELTTVVAMQGE</sequence>
<reference evidence="1 2" key="1">
    <citation type="submission" date="2021-05" db="EMBL/GenBank/DDBJ databases">
        <title>The draft genome of Geobacter luticola JCM 17780.</title>
        <authorList>
            <person name="Xu Z."/>
            <person name="Masuda Y."/>
            <person name="Itoh H."/>
            <person name="Senoo K."/>
        </authorList>
    </citation>
    <scope>NUCLEOTIDE SEQUENCE [LARGE SCALE GENOMIC DNA]</scope>
    <source>
        <strain evidence="1 2">JCM 17780</strain>
    </source>
</reference>
<dbReference type="InterPro" id="IPR044036">
    <property type="entry name" value="DUF5752"/>
</dbReference>
<accession>A0ABS5SDJ2</accession>
<dbReference type="RefSeq" id="WP_214175436.1">
    <property type="nucleotide sequence ID" value="NZ_JAHCVK010000003.1"/>
</dbReference>
<dbReference type="EMBL" id="JAHCVK010000003">
    <property type="protein sequence ID" value="MBT0653440.1"/>
    <property type="molecule type" value="Genomic_DNA"/>
</dbReference>
<evidence type="ECO:0000313" key="1">
    <source>
        <dbReference type="EMBL" id="MBT0653440.1"/>
    </source>
</evidence>
<organism evidence="1 2">
    <name type="scientific">Geomobilimonas luticola</name>
    <dbReference type="NCBI Taxonomy" id="1114878"/>
    <lineage>
        <taxon>Bacteria</taxon>
        <taxon>Pseudomonadati</taxon>
        <taxon>Thermodesulfobacteriota</taxon>
        <taxon>Desulfuromonadia</taxon>
        <taxon>Geobacterales</taxon>
        <taxon>Geobacteraceae</taxon>
        <taxon>Geomobilimonas</taxon>
    </lineage>
</organism>
<keyword evidence="2" id="KW-1185">Reference proteome</keyword>
<name>A0ABS5SDJ2_9BACT</name>
<comment type="caution">
    <text evidence="1">The sequence shown here is derived from an EMBL/GenBank/DDBJ whole genome shotgun (WGS) entry which is preliminary data.</text>
</comment>
<protein>
    <submittedName>
        <fullName evidence="1">Uncharacterized protein</fullName>
    </submittedName>
</protein>
<dbReference type="Proteomes" id="UP000756860">
    <property type="component" value="Unassembled WGS sequence"/>
</dbReference>
<dbReference type="Pfam" id="PF19027">
    <property type="entry name" value="DUF5752"/>
    <property type="match status" value="1"/>
</dbReference>
<evidence type="ECO:0000313" key="2">
    <source>
        <dbReference type="Proteomes" id="UP000756860"/>
    </source>
</evidence>
<gene>
    <name evidence="1" type="ORF">KI810_10270</name>
</gene>